<comment type="caution">
    <text evidence="2">The sequence shown here is derived from an EMBL/GenBank/DDBJ whole genome shotgun (WGS) entry which is preliminary data.</text>
</comment>
<evidence type="ECO:0000313" key="2">
    <source>
        <dbReference type="EMBL" id="TWA75636.1"/>
    </source>
</evidence>
<dbReference type="AlphaFoldDB" id="A0A560BSQ6"/>
<evidence type="ECO:0000256" key="1">
    <source>
        <dbReference type="SAM" id="MobiDB-lite"/>
    </source>
</evidence>
<dbReference type="RefSeq" id="WP_145690406.1">
    <property type="nucleotide sequence ID" value="NZ_VITH01000023.1"/>
</dbReference>
<dbReference type="NCBIfam" id="TIGR01760">
    <property type="entry name" value="tape_meas_TP901"/>
    <property type="match status" value="1"/>
</dbReference>
<name>A0A560BSQ6_AZOBR</name>
<dbReference type="Proteomes" id="UP000318529">
    <property type="component" value="Unassembled WGS sequence"/>
</dbReference>
<sequence length="589" mass="60913">MTNKLKIEVTASDKAGGAIDGLGKKITGLNSIASKTDSIFGKIDRSVIGSGRTESAVGRTASALSTLGHGLSSARRGIVETAGALGVLDGAMGIAAGAGSVSAVALLVERWGRAGVATANSAAAIGVLPGRLRTLQGAATLAGLSAEDMTGSMRGLATTLQDAAFGRNNEAAAMLNTLGIVTRRTKDGAVDAEAAMGDLAEAIARQTAPQTQAKIAQIFGVEVLLPMLRRGRAGWNAYIKDIERLAEVSEKTQKESENLGDSLGRLRAAVSGVGVTIEGRLAGRLTPIIDEVTSFTAANRDAIATWATLTAGIGIASKATSIAAKLAGRSALAARAGTALTGPIGGAIVAGTLAYELTPEENRKVTVRRETEDEKKVRESSWWPSWLPSITFNSSVASKAPPRAISPAKPIVDAVPAPIVSGSTRVPLGIRQNNPGNLRRWGDAPIVGGFARFNTPEEGLAAAARNLLTYQDKHGINTLGGIANRWAPAGDGNDPAAYARSLSEQTGILPNQPLDLRDRDTLAPLLSAIIRQENGVQPYTPQQVEQAVKVTIEMSGDPPPGMKVTAENAPGSNGPAPRVEYSMQSWATP</sequence>
<evidence type="ECO:0000313" key="3">
    <source>
        <dbReference type="Proteomes" id="UP000318529"/>
    </source>
</evidence>
<dbReference type="EMBL" id="VITH01000023">
    <property type="protein sequence ID" value="TWA75636.1"/>
    <property type="molecule type" value="Genomic_DNA"/>
</dbReference>
<protein>
    <submittedName>
        <fullName evidence="2">TP901 family phage tail tape measure protein</fullName>
    </submittedName>
</protein>
<gene>
    <name evidence="2" type="ORF">FBZ83_12363</name>
</gene>
<reference evidence="2 3" key="1">
    <citation type="submission" date="2019-06" db="EMBL/GenBank/DDBJ databases">
        <title>Genomic Encyclopedia of Type Strains, Phase IV (KMG-V): Genome sequencing to study the core and pangenomes of soil and plant-associated prokaryotes.</title>
        <authorList>
            <person name="Whitman W."/>
        </authorList>
    </citation>
    <scope>NUCLEOTIDE SEQUENCE [LARGE SCALE GENOMIC DNA]</scope>
    <source>
        <strain evidence="2 3">BR 11650</strain>
    </source>
</reference>
<proteinExistence type="predicted"/>
<accession>A0A560BSQ6</accession>
<dbReference type="InterPro" id="IPR010090">
    <property type="entry name" value="Phage_tape_meas"/>
</dbReference>
<organism evidence="2 3">
    <name type="scientific">Azospirillum brasilense</name>
    <dbReference type="NCBI Taxonomy" id="192"/>
    <lineage>
        <taxon>Bacteria</taxon>
        <taxon>Pseudomonadati</taxon>
        <taxon>Pseudomonadota</taxon>
        <taxon>Alphaproteobacteria</taxon>
        <taxon>Rhodospirillales</taxon>
        <taxon>Azospirillaceae</taxon>
        <taxon>Azospirillum</taxon>
    </lineage>
</organism>
<feature type="region of interest" description="Disordered" evidence="1">
    <location>
        <begin position="557"/>
        <end position="589"/>
    </location>
</feature>